<sequence length="158" mass="18163">MKNYLPILMASVLLIFGAGTLLISEMNKERNPAGFRYFASDAEAKEVIKEESDRAVNLEEKLNETTLRIATRFDATRKLVIGKMSLLATVELYNDLNRLAHDPTHPEDGWVSEFERYHWISRQIRMNIVHVVLPAEKKQLLPRVLAELNALDWVLADM</sequence>
<evidence type="ECO:0000313" key="3">
    <source>
        <dbReference type="EMBL" id="QVL31414.1"/>
    </source>
</evidence>
<protein>
    <submittedName>
        <fullName evidence="3">Uncharacterized protein</fullName>
    </submittedName>
</protein>
<reference evidence="3" key="1">
    <citation type="submission" date="2021-05" db="EMBL/GenBank/DDBJ databases">
        <title>Complete genome sequence of the cellulolytic planctomycete Telmatocola sphagniphila SP2T and characterization of the first cellulase from planctomycetes.</title>
        <authorList>
            <person name="Rakitin A.L."/>
            <person name="Beletsky A.V."/>
            <person name="Naumoff D.G."/>
            <person name="Kulichevskaya I.S."/>
            <person name="Mardanov A.V."/>
            <person name="Ravin N.V."/>
            <person name="Dedysh S.N."/>
        </authorList>
    </citation>
    <scope>NUCLEOTIDE SEQUENCE</scope>
    <source>
        <strain evidence="3">SP2T</strain>
    </source>
</reference>
<organism evidence="3 4">
    <name type="scientific">Telmatocola sphagniphila</name>
    <dbReference type="NCBI Taxonomy" id="1123043"/>
    <lineage>
        <taxon>Bacteria</taxon>
        <taxon>Pseudomonadati</taxon>
        <taxon>Planctomycetota</taxon>
        <taxon>Planctomycetia</taxon>
        <taxon>Gemmatales</taxon>
        <taxon>Gemmataceae</taxon>
    </lineage>
</organism>
<keyword evidence="4" id="KW-1185">Reference proteome</keyword>
<keyword evidence="2" id="KW-1133">Transmembrane helix</keyword>
<accession>A0A8E6ESV0</accession>
<keyword evidence="2" id="KW-0812">Transmembrane</keyword>
<dbReference type="Proteomes" id="UP000676194">
    <property type="component" value="Chromosome"/>
</dbReference>
<dbReference type="EMBL" id="CP074694">
    <property type="protein sequence ID" value="QVL31414.1"/>
    <property type="molecule type" value="Genomic_DNA"/>
</dbReference>
<evidence type="ECO:0000256" key="2">
    <source>
        <dbReference type="SAM" id="Phobius"/>
    </source>
</evidence>
<evidence type="ECO:0000256" key="1">
    <source>
        <dbReference type="SAM" id="Coils"/>
    </source>
</evidence>
<name>A0A8E6ESV0_9BACT</name>
<proteinExistence type="predicted"/>
<keyword evidence="2" id="KW-0472">Membrane</keyword>
<feature type="transmembrane region" description="Helical" evidence="2">
    <location>
        <begin position="6"/>
        <end position="23"/>
    </location>
</feature>
<feature type="coiled-coil region" evidence="1">
    <location>
        <begin position="41"/>
        <end position="68"/>
    </location>
</feature>
<dbReference type="RefSeq" id="WP_213495295.1">
    <property type="nucleotide sequence ID" value="NZ_CP074694.1"/>
</dbReference>
<dbReference type="AlphaFoldDB" id="A0A8E6ESV0"/>
<dbReference type="KEGG" id="tsph:KIH39_21595"/>
<keyword evidence="1" id="KW-0175">Coiled coil</keyword>
<gene>
    <name evidence="3" type="ORF">KIH39_21595</name>
</gene>
<evidence type="ECO:0000313" key="4">
    <source>
        <dbReference type="Proteomes" id="UP000676194"/>
    </source>
</evidence>